<reference evidence="2" key="1">
    <citation type="submission" date="2020-05" db="EMBL/GenBank/DDBJ databases">
        <authorList>
            <person name="Chiriac C."/>
            <person name="Salcher M."/>
            <person name="Ghai R."/>
            <person name="Kavagutti S V."/>
        </authorList>
    </citation>
    <scope>NUCLEOTIDE SEQUENCE</scope>
</reference>
<feature type="transmembrane region" description="Helical" evidence="1">
    <location>
        <begin position="145"/>
        <end position="166"/>
    </location>
</feature>
<keyword evidence="1" id="KW-0812">Transmembrane</keyword>
<keyword evidence="1" id="KW-0472">Membrane</keyword>
<name>A0A6J7UPC5_9ZZZZ</name>
<protein>
    <submittedName>
        <fullName evidence="2">Unannotated protein</fullName>
    </submittedName>
</protein>
<gene>
    <name evidence="2" type="ORF">UFOPK4347_01384</name>
</gene>
<evidence type="ECO:0000256" key="1">
    <source>
        <dbReference type="SAM" id="Phobius"/>
    </source>
</evidence>
<dbReference type="AlphaFoldDB" id="A0A6J7UPC5"/>
<proteinExistence type="predicted"/>
<feature type="transmembrane region" description="Helical" evidence="1">
    <location>
        <begin position="172"/>
        <end position="190"/>
    </location>
</feature>
<keyword evidence="1" id="KW-1133">Transmembrane helix</keyword>
<dbReference type="EMBL" id="CAFBQU010000047">
    <property type="protein sequence ID" value="CAB5067102.1"/>
    <property type="molecule type" value="Genomic_DNA"/>
</dbReference>
<accession>A0A6J7UPC5</accession>
<organism evidence="2">
    <name type="scientific">freshwater metagenome</name>
    <dbReference type="NCBI Taxonomy" id="449393"/>
    <lineage>
        <taxon>unclassified sequences</taxon>
        <taxon>metagenomes</taxon>
        <taxon>ecological metagenomes</taxon>
    </lineage>
</organism>
<sequence>MLENISASQADQIFSAIDSGEITDAQGEAIVETVQVASKTVRRSFEGELNIFEGQFDNYVPLNSKINVEDRRTVVAVSVVSTAAMTSMGVRGAMPMGGGGVPASGGSAELAEAFKSESNRIRRISKYKYKNGRRVVDKKNFSKKLILSIMQNSFTLVGFIVVYLTLSGSVRTIAGLATLIAFFSTLYIDMREED</sequence>
<evidence type="ECO:0000313" key="2">
    <source>
        <dbReference type="EMBL" id="CAB5067102.1"/>
    </source>
</evidence>